<protein>
    <recommendedName>
        <fullName evidence="1">N-acetyltransferase domain-containing protein</fullName>
    </recommendedName>
</protein>
<dbReference type="Gene3D" id="3.40.630.30">
    <property type="match status" value="1"/>
</dbReference>
<dbReference type="PANTHER" id="PTHR42791">
    <property type="entry name" value="GNAT FAMILY ACETYLTRANSFERASE"/>
    <property type="match status" value="1"/>
</dbReference>
<dbReference type="PANTHER" id="PTHR42791:SF14">
    <property type="entry name" value="N-ACETYLTRANSFERASE DOMAIN-CONTAINING PROTEIN"/>
    <property type="match status" value="1"/>
</dbReference>
<sequence length="227" mass="25779">MSGLTIEPLREEDLDAFIKLQWTAFEPLEADMIMPMIYTAGLLPDIQERLRQRLLSETNGDLGKYCFVARDTTSKQAVGISWWAVKREPPKTQEEVETQWQTVLQAQNASSPTAGFNTVLAEAFQKAAIFTEFKVMRGIPYSSLRVLAVHSQYQRRGIGSLLLEHGLRKFGDDLRLPVYLTCGVAGKPLYERHGFEVVCDFPFDGREYGGRSEGRHWCMFRALPTDP</sequence>
<dbReference type="CDD" id="cd04301">
    <property type="entry name" value="NAT_SF"/>
    <property type="match status" value="1"/>
</dbReference>
<dbReference type="EMBL" id="JAVRRL010000017">
    <property type="protein sequence ID" value="KAK5114464.1"/>
    <property type="molecule type" value="Genomic_DNA"/>
</dbReference>
<dbReference type="InterPro" id="IPR000182">
    <property type="entry name" value="GNAT_dom"/>
</dbReference>
<dbReference type="PROSITE" id="PS51186">
    <property type="entry name" value="GNAT"/>
    <property type="match status" value="1"/>
</dbReference>
<evidence type="ECO:0000259" key="1">
    <source>
        <dbReference type="PROSITE" id="PS51186"/>
    </source>
</evidence>
<dbReference type="GO" id="GO:0016747">
    <property type="term" value="F:acyltransferase activity, transferring groups other than amino-acyl groups"/>
    <property type="evidence" value="ECO:0007669"/>
    <property type="project" value="InterPro"/>
</dbReference>
<dbReference type="InterPro" id="IPR016181">
    <property type="entry name" value="Acyl_CoA_acyltransferase"/>
</dbReference>
<proteinExistence type="predicted"/>
<feature type="domain" description="N-acetyltransferase" evidence="1">
    <location>
        <begin position="72"/>
        <end position="224"/>
    </location>
</feature>
<evidence type="ECO:0000313" key="3">
    <source>
        <dbReference type="Proteomes" id="UP001310890"/>
    </source>
</evidence>
<name>A0AAN7TJI9_9PEZI</name>
<organism evidence="2 3">
    <name type="scientific">Meristemomyces frigidus</name>
    <dbReference type="NCBI Taxonomy" id="1508187"/>
    <lineage>
        <taxon>Eukaryota</taxon>
        <taxon>Fungi</taxon>
        <taxon>Dikarya</taxon>
        <taxon>Ascomycota</taxon>
        <taxon>Pezizomycotina</taxon>
        <taxon>Dothideomycetes</taxon>
        <taxon>Dothideomycetidae</taxon>
        <taxon>Mycosphaerellales</taxon>
        <taxon>Teratosphaeriaceae</taxon>
        <taxon>Meristemomyces</taxon>
    </lineage>
</organism>
<dbReference type="SUPFAM" id="SSF55729">
    <property type="entry name" value="Acyl-CoA N-acyltransferases (Nat)"/>
    <property type="match status" value="1"/>
</dbReference>
<dbReference type="Proteomes" id="UP001310890">
    <property type="component" value="Unassembled WGS sequence"/>
</dbReference>
<evidence type="ECO:0000313" key="2">
    <source>
        <dbReference type="EMBL" id="KAK5114464.1"/>
    </source>
</evidence>
<comment type="caution">
    <text evidence="2">The sequence shown here is derived from an EMBL/GenBank/DDBJ whole genome shotgun (WGS) entry which is preliminary data.</text>
</comment>
<accession>A0AAN7TJI9</accession>
<gene>
    <name evidence="2" type="ORF">LTR62_002399</name>
</gene>
<dbReference type="Pfam" id="PF13508">
    <property type="entry name" value="Acetyltransf_7"/>
    <property type="match status" value="1"/>
</dbReference>
<dbReference type="AlphaFoldDB" id="A0AAN7TJI9"/>
<reference evidence="2" key="1">
    <citation type="submission" date="2023-08" db="EMBL/GenBank/DDBJ databases">
        <title>Black Yeasts Isolated from many extreme environments.</title>
        <authorList>
            <person name="Coleine C."/>
            <person name="Stajich J.E."/>
            <person name="Selbmann L."/>
        </authorList>
    </citation>
    <scope>NUCLEOTIDE SEQUENCE</scope>
    <source>
        <strain evidence="2">CCFEE 5401</strain>
    </source>
</reference>
<dbReference type="InterPro" id="IPR052523">
    <property type="entry name" value="Trichothecene_AcTrans"/>
</dbReference>